<dbReference type="EMBL" id="BQNB010015452">
    <property type="protein sequence ID" value="GJT40209.1"/>
    <property type="molecule type" value="Genomic_DNA"/>
</dbReference>
<dbReference type="PANTHER" id="PTHR48475:SF2">
    <property type="entry name" value="RIBONUCLEASE H"/>
    <property type="match status" value="1"/>
</dbReference>
<evidence type="ECO:0000313" key="3">
    <source>
        <dbReference type="Proteomes" id="UP001151760"/>
    </source>
</evidence>
<keyword evidence="3" id="KW-1185">Reference proteome</keyword>
<evidence type="ECO:0000313" key="2">
    <source>
        <dbReference type="EMBL" id="GJT40209.1"/>
    </source>
</evidence>
<dbReference type="InterPro" id="IPR036397">
    <property type="entry name" value="RNaseH_sf"/>
</dbReference>
<dbReference type="InterPro" id="IPR012337">
    <property type="entry name" value="RNaseH-like_sf"/>
</dbReference>
<sequence>MTPIMRCLEEGIWPEDEKEARNLRMKKNQYVMKEGVLFKKSYLAPMLRCVGPLQANYVIREVLEGACKMHSGPRIHETLMTSIMSPWPFHQWGLDILRPLPEGLTSLNSSLFGLPRVIVTDNKTQLVNDSFKSWCEKLKIKQMNTAVAHPQANNLVERANKSLMHGLKARLGRERAGWVDKLPNVLWAHRTMLKTSNGETSFSLTYGSEELIPAEIGIPMFWTLLLNEANNKEEIRLNLDLIQERRETTAI</sequence>
<dbReference type="InterPro" id="IPR001584">
    <property type="entry name" value="Integrase_cat-core"/>
</dbReference>
<keyword evidence="2" id="KW-0808">Transferase</keyword>
<keyword evidence="2" id="KW-0548">Nucleotidyltransferase</keyword>
<dbReference type="GO" id="GO:0003964">
    <property type="term" value="F:RNA-directed DNA polymerase activity"/>
    <property type="evidence" value="ECO:0007669"/>
    <property type="project" value="UniProtKB-KW"/>
</dbReference>
<evidence type="ECO:0000259" key="1">
    <source>
        <dbReference type="PROSITE" id="PS50994"/>
    </source>
</evidence>
<protein>
    <submittedName>
        <fullName evidence="2">Reverse transcriptase domain-containing protein</fullName>
    </submittedName>
</protein>
<reference evidence="2" key="2">
    <citation type="submission" date="2022-01" db="EMBL/GenBank/DDBJ databases">
        <authorList>
            <person name="Yamashiro T."/>
            <person name="Shiraishi A."/>
            <person name="Satake H."/>
            <person name="Nakayama K."/>
        </authorList>
    </citation>
    <scope>NUCLEOTIDE SEQUENCE</scope>
</reference>
<dbReference type="Proteomes" id="UP001151760">
    <property type="component" value="Unassembled WGS sequence"/>
</dbReference>
<accession>A0ABQ5DTP2</accession>
<organism evidence="2 3">
    <name type="scientific">Tanacetum coccineum</name>
    <dbReference type="NCBI Taxonomy" id="301880"/>
    <lineage>
        <taxon>Eukaryota</taxon>
        <taxon>Viridiplantae</taxon>
        <taxon>Streptophyta</taxon>
        <taxon>Embryophyta</taxon>
        <taxon>Tracheophyta</taxon>
        <taxon>Spermatophyta</taxon>
        <taxon>Magnoliopsida</taxon>
        <taxon>eudicotyledons</taxon>
        <taxon>Gunneridae</taxon>
        <taxon>Pentapetalae</taxon>
        <taxon>asterids</taxon>
        <taxon>campanulids</taxon>
        <taxon>Asterales</taxon>
        <taxon>Asteraceae</taxon>
        <taxon>Asteroideae</taxon>
        <taxon>Anthemideae</taxon>
        <taxon>Anthemidinae</taxon>
        <taxon>Tanacetum</taxon>
    </lineage>
</organism>
<feature type="domain" description="Integrase catalytic" evidence="1">
    <location>
        <begin position="111"/>
        <end position="221"/>
    </location>
</feature>
<comment type="caution">
    <text evidence="2">The sequence shown here is derived from an EMBL/GenBank/DDBJ whole genome shotgun (WGS) entry which is preliminary data.</text>
</comment>
<reference evidence="2" key="1">
    <citation type="journal article" date="2022" name="Int. J. Mol. Sci.">
        <title>Draft Genome of Tanacetum Coccineum: Genomic Comparison of Closely Related Tanacetum-Family Plants.</title>
        <authorList>
            <person name="Yamashiro T."/>
            <person name="Shiraishi A."/>
            <person name="Nakayama K."/>
            <person name="Satake H."/>
        </authorList>
    </citation>
    <scope>NUCLEOTIDE SEQUENCE</scope>
</reference>
<proteinExistence type="predicted"/>
<gene>
    <name evidence="2" type="ORF">Tco_0940074</name>
</gene>
<dbReference type="Gene3D" id="3.30.420.10">
    <property type="entry name" value="Ribonuclease H-like superfamily/Ribonuclease H"/>
    <property type="match status" value="1"/>
</dbReference>
<dbReference type="SUPFAM" id="SSF53098">
    <property type="entry name" value="Ribonuclease H-like"/>
    <property type="match status" value="1"/>
</dbReference>
<dbReference type="PANTHER" id="PTHR48475">
    <property type="entry name" value="RIBONUCLEASE H"/>
    <property type="match status" value="1"/>
</dbReference>
<name>A0ABQ5DTP2_9ASTR</name>
<keyword evidence="2" id="KW-0695">RNA-directed DNA polymerase</keyword>
<dbReference type="PROSITE" id="PS50994">
    <property type="entry name" value="INTEGRASE"/>
    <property type="match status" value="1"/>
</dbReference>